<dbReference type="PANTHER" id="PTHR31650:SF55">
    <property type="entry name" value="BNAA04G11680D PROTEIN"/>
    <property type="match status" value="1"/>
</dbReference>
<organism evidence="8 9">
    <name type="scientific">Eruca vesicaria subsp. sativa</name>
    <name type="common">Garden rocket</name>
    <name type="synonym">Eruca sativa</name>
    <dbReference type="NCBI Taxonomy" id="29727"/>
    <lineage>
        <taxon>Eukaryota</taxon>
        <taxon>Viridiplantae</taxon>
        <taxon>Streptophyta</taxon>
        <taxon>Embryophyta</taxon>
        <taxon>Tracheophyta</taxon>
        <taxon>Spermatophyta</taxon>
        <taxon>Magnoliopsida</taxon>
        <taxon>eudicotyledons</taxon>
        <taxon>Gunneridae</taxon>
        <taxon>Pentapetalae</taxon>
        <taxon>rosids</taxon>
        <taxon>malvids</taxon>
        <taxon>Brassicales</taxon>
        <taxon>Brassicaceae</taxon>
        <taxon>Brassiceae</taxon>
        <taxon>Eruca</taxon>
    </lineage>
</organism>
<feature type="domain" description="O-acyltransferase WSD1-like N-terminal" evidence="7">
    <location>
        <begin position="3"/>
        <end position="153"/>
    </location>
</feature>
<name>A0ABC8J0D8_ERUVS</name>
<dbReference type="InterPro" id="IPR004255">
    <property type="entry name" value="O-acyltransferase_WSD1_N"/>
</dbReference>
<dbReference type="InterPro" id="IPR001387">
    <property type="entry name" value="Cro/C1-type_HTH"/>
</dbReference>
<gene>
    <name evidence="8" type="ORF">ERUC_LOCUS5100</name>
</gene>
<comment type="caution">
    <text evidence="8">The sequence shown here is derived from an EMBL/GenBank/DDBJ whole genome shotgun (WGS) entry which is preliminary data.</text>
</comment>
<comment type="pathway">
    <text evidence="1">Glycerolipid metabolism; triacylglycerol biosynthesis.</text>
</comment>
<dbReference type="Proteomes" id="UP001642260">
    <property type="component" value="Unassembled WGS sequence"/>
</dbReference>
<evidence type="ECO:0000256" key="6">
    <source>
        <dbReference type="ARBA" id="ARBA00048109"/>
    </source>
</evidence>
<reference evidence="8 9" key="1">
    <citation type="submission" date="2022-03" db="EMBL/GenBank/DDBJ databases">
        <authorList>
            <person name="Macdonald S."/>
            <person name="Ahmed S."/>
            <person name="Newling K."/>
        </authorList>
    </citation>
    <scope>NUCLEOTIDE SEQUENCE [LARGE SCALE GENOMIC DNA]</scope>
</reference>
<evidence type="ECO:0000313" key="9">
    <source>
        <dbReference type="Proteomes" id="UP001642260"/>
    </source>
</evidence>
<keyword evidence="9" id="KW-1185">Reference proteome</keyword>
<dbReference type="CDD" id="cd00093">
    <property type="entry name" value="HTH_XRE"/>
    <property type="match status" value="1"/>
</dbReference>
<evidence type="ECO:0000256" key="3">
    <source>
        <dbReference type="ARBA" id="ARBA00013244"/>
    </source>
</evidence>
<dbReference type="InterPro" id="IPR045034">
    <property type="entry name" value="O-acyltransferase_WSD1-like"/>
</dbReference>
<dbReference type="AlphaFoldDB" id="A0ABC8J0D8"/>
<sequence>MLPLDKSKPLWDIHILNVKTSDAEAVCVIRSHDSLGDGTSLMSLLVACTHRTSKRNTASTTHVLKRCKMVPTNRTSRFLRSVLEVFSSVRLIWNTFVDILLALAIALFLKDTKTHLKGDMSVQSNPKKLCHRVISLNDIRLIKEVMNMTINDVLLGVTQAALSRYLNNFPGRMRVTACVLVKHVYQQNSLKGRCNFSRTTFFEYDDGHFKHDRPYG</sequence>
<evidence type="ECO:0000256" key="4">
    <source>
        <dbReference type="ARBA" id="ARBA00022679"/>
    </source>
</evidence>
<evidence type="ECO:0000256" key="2">
    <source>
        <dbReference type="ARBA" id="ARBA00005189"/>
    </source>
</evidence>
<dbReference type="PANTHER" id="PTHR31650">
    <property type="entry name" value="O-ACYLTRANSFERASE (WSD1-LIKE) FAMILY PROTEIN"/>
    <property type="match status" value="1"/>
</dbReference>
<keyword evidence="4" id="KW-0808">Transferase</keyword>
<dbReference type="Pfam" id="PF03007">
    <property type="entry name" value="WS_DGAT_cat"/>
    <property type="match status" value="1"/>
</dbReference>
<dbReference type="GO" id="GO:0004144">
    <property type="term" value="F:diacylglycerol O-acyltransferase activity"/>
    <property type="evidence" value="ECO:0007669"/>
    <property type="project" value="UniProtKB-EC"/>
</dbReference>
<evidence type="ECO:0000256" key="5">
    <source>
        <dbReference type="ARBA" id="ARBA00023315"/>
    </source>
</evidence>
<dbReference type="EMBL" id="CAKOAT010068822">
    <property type="protein sequence ID" value="CAH8308118.1"/>
    <property type="molecule type" value="Genomic_DNA"/>
</dbReference>
<evidence type="ECO:0000256" key="1">
    <source>
        <dbReference type="ARBA" id="ARBA00004771"/>
    </source>
</evidence>
<dbReference type="EC" id="2.3.1.20" evidence="3"/>
<evidence type="ECO:0000259" key="7">
    <source>
        <dbReference type="Pfam" id="PF03007"/>
    </source>
</evidence>
<evidence type="ECO:0000313" key="8">
    <source>
        <dbReference type="EMBL" id="CAH8308118.1"/>
    </source>
</evidence>
<protein>
    <recommendedName>
        <fullName evidence="3">diacylglycerol O-acyltransferase</fullName>
        <ecNumber evidence="3">2.3.1.20</ecNumber>
    </recommendedName>
</protein>
<comment type="catalytic activity">
    <reaction evidence="6">
        <text>an acyl-CoA + a 1,2-diacyl-sn-glycerol = a triacyl-sn-glycerol + CoA</text>
        <dbReference type="Rhea" id="RHEA:10868"/>
        <dbReference type="ChEBI" id="CHEBI:17815"/>
        <dbReference type="ChEBI" id="CHEBI:57287"/>
        <dbReference type="ChEBI" id="CHEBI:58342"/>
        <dbReference type="ChEBI" id="CHEBI:64615"/>
        <dbReference type="EC" id="2.3.1.20"/>
    </reaction>
</comment>
<accession>A0ABC8J0D8</accession>
<proteinExistence type="predicted"/>
<keyword evidence="5" id="KW-0012">Acyltransferase</keyword>
<comment type="pathway">
    <text evidence="2">Lipid metabolism.</text>
</comment>